<evidence type="ECO:0000313" key="1">
    <source>
        <dbReference type="EMBL" id="MFN6551221.1"/>
    </source>
</evidence>
<protein>
    <submittedName>
        <fullName evidence="1">Uncharacterized protein</fullName>
    </submittedName>
</protein>
<organism evidence="1 2">
    <name type="scientific">Mycolicibacterium septicum</name>
    <dbReference type="NCBI Taxonomy" id="98668"/>
    <lineage>
        <taxon>Bacteria</taxon>
        <taxon>Bacillati</taxon>
        <taxon>Actinomycetota</taxon>
        <taxon>Actinomycetes</taxon>
        <taxon>Mycobacteriales</taxon>
        <taxon>Mycobacteriaceae</taxon>
        <taxon>Mycolicibacterium</taxon>
    </lineage>
</organism>
<sequence length="159" mass="16454">MAESAEQAVIWAGGLLCDRALAGWQVVVWLPEVTGSVALTILGAEARGAGPEVVIADTGAPLFRLTLGPNGSAGAHQLQTYLCDRSDLGGAATGRSGPQAVVDGVLHHRLSFAARAFKAHALMACGRPGPVGEVEMFRPTDLRWSIGPSAGRTVTTQVQ</sequence>
<comment type="caution">
    <text evidence="1">The sequence shown here is derived from an EMBL/GenBank/DDBJ whole genome shotgun (WGS) entry which is preliminary data.</text>
</comment>
<proteinExistence type="predicted"/>
<gene>
    <name evidence="1" type="ORF">ACK4CP_12510</name>
</gene>
<dbReference type="Proteomes" id="UP001635817">
    <property type="component" value="Unassembled WGS sequence"/>
</dbReference>
<evidence type="ECO:0000313" key="2">
    <source>
        <dbReference type="Proteomes" id="UP001635817"/>
    </source>
</evidence>
<dbReference type="RefSeq" id="WP_409549901.1">
    <property type="nucleotide sequence ID" value="NZ_JBKBDE010000003.1"/>
</dbReference>
<name>A0ABW9LT94_9MYCO</name>
<reference evidence="1 2" key="1">
    <citation type="submission" date="2024-12" db="EMBL/GenBank/DDBJ databases">
        <title>The coexistence of Mycolicibacterium septicum and Mycolicibacterium nivoides in clinical samples.</title>
        <authorList>
            <person name="Wang C."/>
            <person name="Feng Y."/>
            <person name="Zong Z."/>
        </authorList>
    </citation>
    <scope>NUCLEOTIDE SEQUENCE [LARGE SCALE GENOMIC DNA]</scope>
    <source>
        <strain evidence="1 2">120310</strain>
    </source>
</reference>
<keyword evidence="2" id="KW-1185">Reference proteome</keyword>
<accession>A0ABW9LT94</accession>
<dbReference type="EMBL" id="JBKBDE010000003">
    <property type="protein sequence ID" value="MFN6551221.1"/>
    <property type="molecule type" value="Genomic_DNA"/>
</dbReference>